<name>A0ACC2KE36_PERAE</name>
<evidence type="ECO:0000313" key="1">
    <source>
        <dbReference type="EMBL" id="KAJ8619410.1"/>
    </source>
</evidence>
<reference evidence="1 2" key="1">
    <citation type="journal article" date="2022" name="Hortic Res">
        <title>A haplotype resolved chromosomal level avocado genome allows analysis of novel avocado genes.</title>
        <authorList>
            <person name="Nath O."/>
            <person name="Fletcher S.J."/>
            <person name="Hayward A."/>
            <person name="Shaw L.M."/>
            <person name="Masouleh A.K."/>
            <person name="Furtado A."/>
            <person name="Henry R.J."/>
            <person name="Mitter N."/>
        </authorList>
    </citation>
    <scope>NUCLEOTIDE SEQUENCE [LARGE SCALE GENOMIC DNA]</scope>
    <source>
        <strain evidence="2">cv. Hass</strain>
    </source>
</reference>
<proteinExistence type="predicted"/>
<dbReference type="Proteomes" id="UP001234297">
    <property type="component" value="Chromosome 9"/>
</dbReference>
<protein>
    <submittedName>
        <fullName evidence="1">Uncharacterized protein</fullName>
    </submittedName>
</protein>
<gene>
    <name evidence="1" type="ORF">MRB53_027939</name>
</gene>
<accession>A0ACC2KE36</accession>
<sequence length="86" mass="9655">MRTNTGRATTTSSSMEEKMEKKERQAEEEDELLQAAHAQMWTQVFSFAHSQTLRRAVELHIPDIIHALQPSPTLPPASHSHPPPTA</sequence>
<evidence type="ECO:0000313" key="2">
    <source>
        <dbReference type="Proteomes" id="UP001234297"/>
    </source>
</evidence>
<dbReference type="EMBL" id="CM056817">
    <property type="protein sequence ID" value="KAJ8619410.1"/>
    <property type="molecule type" value="Genomic_DNA"/>
</dbReference>
<organism evidence="1 2">
    <name type="scientific">Persea americana</name>
    <name type="common">Avocado</name>
    <dbReference type="NCBI Taxonomy" id="3435"/>
    <lineage>
        <taxon>Eukaryota</taxon>
        <taxon>Viridiplantae</taxon>
        <taxon>Streptophyta</taxon>
        <taxon>Embryophyta</taxon>
        <taxon>Tracheophyta</taxon>
        <taxon>Spermatophyta</taxon>
        <taxon>Magnoliopsida</taxon>
        <taxon>Magnoliidae</taxon>
        <taxon>Laurales</taxon>
        <taxon>Lauraceae</taxon>
        <taxon>Persea</taxon>
    </lineage>
</organism>
<comment type="caution">
    <text evidence="1">The sequence shown here is derived from an EMBL/GenBank/DDBJ whole genome shotgun (WGS) entry which is preliminary data.</text>
</comment>
<keyword evidence="2" id="KW-1185">Reference proteome</keyword>